<proteinExistence type="predicted"/>
<sequence>MEIDTVITPDSVRNAVATGDLPALRAAFDGFLAFPDEATLDGFADVPAIVASFDAVIGVLRHDFEVMPEATLERMSRCSAEGHGGLIGVRYSDGAQAAIRAIMYFAERFAGKHAFA</sequence>
<keyword evidence="2" id="KW-1185">Reference proteome</keyword>
<dbReference type="EMBL" id="JAMOIM010000001">
    <property type="protein sequence ID" value="MCW6506894.1"/>
    <property type="molecule type" value="Genomic_DNA"/>
</dbReference>
<name>A0AA41YRL5_9HYPH</name>
<evidence type="ECO:0000313" key="2">
    <source>
        <dbReference type="Proteomes" id="UP001165667"/>
    </source>
</evidence>
<accession>A0AA41YRL5</accession>
<gene>
    <name evidence="1" type="ORF">M8523_02520</name>
</gene>
<organism evidence="1 2">
    <name type="scientific">Lichenifustis flavocetrariae</name>
    <dbReference type="NCBI Taxonomy" id="2949735"/>
    <lineage>
        <taxon>Bacteria</taxon>
        <taxon>Pseudomonadati</taxon>
        <taxon>Pseudomonadota</taxon>
        <taxon>Alphaproteobacteria</taxon>
        <taxon>Hyphomicrobiales</taxon>
        <taxon>Lichenihabitantaceae</taxon>
        <taxon>Lichenifustis</taxon>
    </lineage>
</organism>
<dbReference type="AlphaFoldDB" id="A0AA41YRL5"/>
<dbReference type="Proteomes" id="UP001165667">
    <property type="component" value="Unassembled WGS sequence"/>
</dbReference>
<comment type="caution">
    <text evidence="1">The sequence shown here is derived from an EMBL/GenBank/DDBJ whole genome shotgun (WGS) entry which is preliminary data.</text>
</comment>
<dbReference type="RefSeq" id="WP_282583233.1">
    <property type="nucleotide sequence ID" value="NZ_JAMOIM010000001.1"/>
</dbReference>
<reference evidence="1" key="1">
    <citation type="submission" date="2022-05" db="EMBL/GenBank/DDBJ databases">
        <authorList>
            <person name="Pankratov T."/>
        </authorList>
    </citation>
    <scope>NUCLEOTIDE SEQUENCE</scope>
    <source>
        <strain evidence="1">BP6-180914</strain>
    </source>
</reference>
<protein>
    <submittedName>
        <fullName evidence="1">Uncharacterized protein</fullName>
    </submittedName>
</protein>
<evidence type="ECO:0000313" key="1">
    <source>
        <dbReference type="EMBL" id="MCW6506894.1"/>
    </source>
</evidence>